<dbReference type="EMBL" id="KV454487">
    <property type="protein sequence ID" value="ODV59161.1"/>
    <property type="molecule type" value="Genomic_DNA"/>
</dbReference>
<dbReference type="GO" id="GO:0000062">
    <property type="term" value="F:fatty-acyl-CoA binding"/>
    <property type="evidence" value="ECO:0007669"/>
    <property type="project" value="InterPro"/>
</dbReference>
<keyword evidence="5" id="KW-1185">Reference proteome</keyword>
<dbReference type="PROSITE" id="PS51228">
    <property type="entry name" value="ACB_2"/>
    <property type="match status" value="1"/>
</dbReference>
<protein>
    <recommendedName>
        <fullName evidence="3">ACB domain-containing protein</fullName>
    </recommendedName>
</protein>
<evidence type="ECO:0000259" key="3">
    <source>
        <dbReference type="PROSITE" id="PS51228"/>
    </source>
</evidence>
<dbReference type="PANTHER" id="PTHR23310:SF133">
    <property type="entry name" value="COA BINDING PROTEIN, PUTATIVE (AFU_ORTHOLOGUE AFUA_1G12300)-RELATED"/>
    <property type="match status" value="1"/>
</dbReference>
<reference evidence="5" key="1">
    <citation type="submission" date="2016-05" db="EMBL/GenBank/DDBJ databases">
        <title>Comparative genomics of biotechnologically important yeasts.</title>
        <authorList>
            <consortium name="DOE Joint Genome Institute"/>
            <person name="Riley R."/>
            <person name="Haridas S."/>
            <person name="Wolfe K.H."/>
            <person name="Lopes M.R."/>
            <person name="Hittinger C.T."/>
            <person name="Goker M."/>
            <person name="Salamov A."/>
            <person name="Wisecaver J."/>
            <person name="Long T.M."/>
            <person name="Aerts A.L."/>
            <person name="Barry K."/>
            <person name="Choi C."/>
            <person name="Clum A."/>
            <person name="Coughlan A.Y."/>
            <person name="Deshpande S."/>
            <person name="Douglass A.P."/>
            <person name="Hanson S.J."/>
            <person name="Klenk H.-P."/>
            <person name="Labutti K."/>
            <person name="Lapidus A."/>
            <person name="Lindquist E."/>
            <person name="Lipzen A."/>
            <person name="Meier-Kolthoff J.P."/>
            <person name="Ohm R.A."/>
            <person name="Otillar R.P."/>
            <person name="Pangilinan J."/>
            <person name="Peng Y."/>
            <person name="Rokas A."/>
            <person name="Rosa C.A."/>
            <person name="Scheuner C."/>
            <person name="Sibirny A.A."/>
            <person name="Slot J.C."/>
            <person name="Stielow J.B."/>
            <person name="Sun H."/>
            <person name="Kurtzman C.P."/>
            <person name="Blackwell M."/>
            <person name="Grigoriev I.V."/>
            <person name="Jeffries T.W."/>
        </authorList>
    </citation>
    <scope>NUCLEOTIDE SEQUENCE [LARGE SCALE GENOMIC DNA]</scope>
    <source>
        <strain evidence="5">DSM 1968</strain>
    </source>
</reference>
<gene>
    <name evidence="4" type="ORF">ASCRUDRAFT_87612</name>
</gene>
<accession>A0A1D2VC18</accession>
<keyword evidence="1" id="KW-0446">Lipid-binding</keyword>
<organism evidence="4 5">
    <name type="scientific">Ascoidea rubescens DSM 1968</name>
    <dbReference type="NCBI Taxonomy" id="1344418"/>
    <lineage>
        <taxon>Eukaryota</taxon>
        <taxon>Fungi</taxon>
        <taxon>Dikarya</taxon>
        <taxon>Ascomycota</taxon>
        <taxon>Saccharomycotina</taxon>
        <taxon>Saccharomycetes</taxon>
        <taxon>Ascoideaceae</taxon>
        <taxon>Ascoidea</taxon>
    </lineage>
</organism>
<dbReference type="InterPro" id="IPR000582">
    <property type="entry name" value="Acyl-CoA-binding_protein"/>
</dbReference>
<dbReference type="Proteomes" id="UP000095038">
    <property type="component" value="Unassembled WGS sequence"/>
</dbReference>
<dbReference type="STRING" id="1344418.A0A1D2VC18"/>
<dbReference type="OrthoDB" id="346910at2759"/>
<dbReference type="Pfam" id="PF00887">
    <property type="entry name" value="ACBP"/>
    <property type="match status" value="1"/>
</dbReference>
<dbReference type="PANTHER" id="PTHR23310">
    <property type="entry name" value="ACYL-COA-BINDING PROTEIN, ACBP"/>
    <property type="match status" value="1"/>
</dbReference>
<dbReference type="InterPro" id="IPR014352">
    <property type="entry name" value="FERM/acyl-CoA-bd_prot_sf"/>
</dbReference>
<dbReference type="InterPro" id="IPR035984">
    <property type="entry name" value="Acyl-CoA-binding_sf"/>
</dbReference>
<evidence type="ECO:0000256" key="1">
    <source>
        <dbReference type="ARBA" id="ARBA00023121"/>
    </source>
</evidence>
<dbReference type="InParanoid" id="A0A1D2VC18"/>
<dbReference type="RefSeq" id="XP_020045468.1">
    <property type="nucleotide sequence ID" value="XM_020194970.1"/>
</dbReference>
<evidence type="ECO:0000313" key="5">
    <source>
        <dbReference type="Proteomes" id="UP000095038"/>
    </source>
</evidence>
<dbReference type="GO" id="GO:0006631">
    <property type="term" value="P:fatty acid metabolic process"/>
    <property type="evidence" value="ECO:0007669"/>
    <property type="project" value="TreeGrafter"/>
</dbReference>
<name>A0A1D2VC18_9ASCO</name>
<feature type="transmembrane region" description="Helical" evidence="2">
    <location>
        <begin position="341"/>
        <end position="363"/>
    </location>
</feature>
<feature type="domain" description="ACB" evidence="3">
    <location>
        <begin position="5"/>
        <end position="104"/>
    </location>
</feature>
<sequence length="427" mass="49314">MSDSIDRVFDQAIETIKALSTRSGYGSLPRPPVESRTKLYGLYKQATEGNIDRMLPVRPVGTSPYDEAAKRKWDAWKDQEGISRTEAKRRYISFLILTMKTYASGTQEARELLSELEFLWDQIKDIIPSPSPTNSQIYENPQSVKDPFIYNSISMLGSESNYNPLSSINKQQPQSQINLPTILQASFDENTLPKSSFQNLCYTNYQQHDYHHPSQLSTSTSIRNLPNYEYFKNLKKDVHSIPSNYDMPNRYRSLNDNSPNFNFFNFKFPLLSPGQNPNKNSNDNAITANNNNNRINNRSLIHNNFDNSSSHENESFITKIQIIIPKIKEIFTMVCHQIYKIYLPVSKSFFIATIIILILCKYLQKTGSLPIDKNFIDIPLTFKSTKTIDKFSKSNIYNLILKLVLFIFTNLNKFLNFNIKTIRLIVK</sequence>
<dbReference type="AlphaFoldDB" id="A0A1D2VC18"/>
<keyword evidence="2" id="KW-0812">Transmembrane</keyword>
<dbReference type="SUPFAM" id="SSF47027">
    <property type="entry name" value="Acyl-CoA binding protein"/>
    <property type="match status" value="1"/>
</dbReference>
<evidence type="ECO:0000256" key="2">
    <source>
        <dbReference type="SAM" id="Phobius"/>
    </source>
</evidence>
<keyword evidence="2" id="KW-1133">Transmembrane helix</keyword>
<dbReference type="Gene3D" id="1.20.80.10">
    <property type="match status" value="1"/>
</dbReference>
<evidence type="ECO:0000313" key="4">
    <source>
        <dbReference type="EMBL" id="ODV59161.1"/>
    </source>
</evidence>
<keyword evidence="2" id="KW-0472">Membrane</keyword>
<dbReference type="GeneID" id="30968606"/>
<proteinExistence type="predicted"/>